<keyword evidence="6" id="KW-0539">Nucleus</keyword>
<dbReference type="InterPro" id="IPR001138">
    <property type="entry name" value="Zn2Cys6_DnaBD"/>
</dbReference>
<evidence type="ECO:0000256" key="6">
    <source>
        <dbReference type="ARBA" id="ARBA00023242"/>
    </source>
</evidence>
<dbReference type="AlphaFoldDB" id="A0A162I963"/>
<dbReference type="OrthoDB" id="4064873at2759"/>
<proteinExistence type="predicted"/>
<feature type="domain" description="Zn(2)-C6 fungal-type" evidence="8">
    <location>
        <begin position="23"/>
        <end position="52"/>
    </location>
</feature>
<protein>
    <submittedName>
        <fullName evidence="9">Gal4p family of zinc cluster protein</fullName>
    </submittedName>
</protein>
<evidence type="ECO:0000256" key="3">
    <source>
        <dbReference type="ARBA" id="ARBA00023015"/>
    </source>
</evidence>
<dbReference type="Proteomes" id="UP000078544">
    <property type="component" value="Unassembled WGS sequence"/>
</dbReference>
<keyword evidence="5" id="KW-0804">Transcription</keyword>
<accession>A0A162I963</accession>
<evidence type="ECO:0000256" key="5">
    <source>
        <dbReference type="ARBA" id="ARBA00023163"/>
    </source>
</evidence>
<evidence type="ECO:0000313" key="9">
    <source>
        <dbReference type="EMBL" id="KZZ90263.1"/>
    </source>
</evidence>
<dbReference type="PROSITE" id="PS50048">
    <property type="entry name" value="ZN2_CY6_FUNGAL_2"/>
    <property type="match status" value="1"/>
</dbReference>
<evidence type="ECO:0000256" key="2">
    <source>
        <dbReference type="ARBA" id="ARBA00022833"/>
    </source>
</evidence>
<evidence type="ECO:0000256" key="4">
    <source>
        <dbReference type="ARBA" id="ARBA00023125"/>
    </source>
</evidence>
<dbReference type="GO" id="GO:0003677">
    <property type="term" value="F:DNA binding"/>
    <property type="evidence" value="ECO:0007669"/>
    <property type="project" value="UniProtKB-KW"/>
</dbReference>
<dbReference type="SMART" id="SM00066">
    <property type="entry name" value="GAL4"/>
    <property type="match status" value="1"/>
</dbReference>
<feature type="compositionally biased region" description="Basic and acidic residues" evidence="7">
    <location>
        <begin position="86"/>
        <end position="98"/>
    </location>
</feature>
<reference evidence="9 10" key="1">
    <citation type="journal article" date="2016" name="Genome Biol. Evol.">
        <title>Divergent and convergent evolution of fungal pathogenicity.</title>
        <authorList>
            <person name="Shang Y."/>
            <person name="Xiao G."/>
            <person name="Zheng P."/>
            <person name="Cen K."/>
            <person name="Zhan S."/>
            <person name="Wang C."/>
        </authorList>
    </citation>
    <scope>NUCLEOTIDE SEQUENCE [LARGE SCALE GENOMIC DNA]</scope>
    <source>
        <strain evidence="9 10">RCEF 2490</strain>
    </source>
</reference>
<evidence type="ECO:0000256" key="1">
    <source>
        <dbReference type="ARBA" id="ARBA00022723"/>
    </source>
</evidence>
<dbReference type="GO" id="GO:0009410">
    <property type="term" value="P:response to xenobiotic stimulus"/>
    <property type="evidence" value="ECO:0007669"/>
    <property type="project" value="TreeGrafter"/>
</dbReference>
<dbReference type="InterPro" id="IPR007219">
    <property type="entry name" value="XnlR_reg_dom"/>
</dbReference>
<keyword evidence="10" id="KW-1185">Reference proteome</keyword>
<keyword evidence="2" id="KW-0862">Zinc</keyword>
<dbReference type="CDD" id="cd00067">
    <property type="entry name" value="GAL4"/>
    <property type="match status" value="1"/>
</dbReference>
<name>A0A162I963_9HYPO</name>
<dbReference type="GO" id="GO:0008270">
    <property type="term" value="F:zinc ion binding"/>
    <property type="evidence" value="ECO:0007669"/>
    <property type="project" value="InterPro"/>
</dbReference>
<dbReference type="GO" id="GO:0000981">
    <property type="term" value="F:DNA-binding transcription factor activity, RNA polymerase II-specific"/>
    <property type="evidence" value="ECO:0007669"/>
    <property type="project" value="InterPro"/>
</dbReference>
<comment type="caution">
    <text evidence="9">The sequence shown here is derived from an EMBL/GenBank/DDBJ whole genome shotgun (WGS) entry which is preliminary data.</text>
</comment>
<gene>
    <name evidence="9" type="ORF">AAL_07364</name>
</gene>
<dbReference type="InterPro" id="IPR052478">
    <property type="entry name" value="Metabolite_Synth_Reg"/>
</dbReference>
<evidence type="ECO:0000256" key="7">
    <source>
        <dbReference type="SAM" id="MobiDB-lite"/>
    </source>
</evidence>
<dbReference type="SUPFAM" id="SSF57701">
    <property type="entry name" value="Zn2/Cys6 DNA-binding domain"/>
    <property type="match status" value="1"/>
</dbReference>
<organism evidence="9 10">
    <name type="scientific">Moelleriella libera RCEF 2490</name>
    <dbReference type="NCBI Taxonomy" id="1081109"/>
    <lineage>
        <taxon>Eukaryota</taxon>
        <taxon>Fungi</taxon>
        <taxon>Dikarya</taxon>
        <taxon>Ascomycota</taxon>
        <taxon>Pezizomycotina</taxon>
        <taxon>Sordariomycetes</taxon>
        <taxon>Hypocreomycetidae</taxon>
        <taxon>Hypocreales</taxon>
        <taxon>Clavicipitaceae</taxon>
        <taxon>Moelleriella</taxon>
    </lineage>
</organism>
<dbReference type="Gene3D" id="4.10.240.10">
    <property type="entry name" value="Zn(2)-C6 fungal-type DNA-binding domain"/>
    <property type="match status" value="1"/>
</dbReference>
<dbReference type="PANTHER" id="PTHR31779:SF4">
    <property type="entry name" value="2-NITROPROPANE DIOXYGENASE FAMILY, PUTATIVE (AFU_ORTHOLOGUE AFUA_2G17430)-RELATED"/>
    <property type="match status" value="1"/>
</dbReference>
<sequence>MPKRRYGSIQEDITQRRRRAYAACTECRRRKRKCDGQRPCSSCHGYGYRCNYDAGAAATDSAAAGVEGEGKDNGSDTVAGPGHSLAKPESERSFRVTDDLPAGSSANADGALPTEFLVSKQKGRFVSAHSAVALPHLVGAGLGAAVPPRLHSFAWNLGTRTERPWTINNKLSSIMTLEAIWSLISIYFETIHPMFPFLCQTTFFARISRHWHELESQPNFAAVVALTAALGSYFTAPSHPMESALIEYSFSILDQGLSTMISLVDLDSVAGWILRTVFLRLTTRPTMSCLASQTAIHMAEVLSLHRDISGRGGINGSPRKALFSEEERETRGRHYWVARCLNCLISIDYGLTPVKMSRSTCPEPKHSSKTHMQHLMSLAQIASASETETEEGPNSQVLSGQIAQLQAIPCTSPTVCLFTSEVCLSLLRRYIAASLRPSLASSRGCAAILKKGLESIRGLWHAGQLWWNLLSVPFQTVCVVVHFDTDIFVGLLAQAMESLQWISEQLNTHLAEEALNTARQLVKLSMESTETKAKLKHAALGDSRQVTSDSWPSLDPLLDFEVWPLGLDFAYEDT</sequence>
<dbReference type="EMBL" id="AZGY01000022">
    <property type="protein sequence ID" value="KZZ90263.1"/>
    <property type="molecule type" value="Genomic_DNA"/>
</dbReference>
<keyword evidence="4" id="KW-0238">DNA-binding</keyword>
<dbReference type="Pfam" id="PF04082">
    <property type="entry name" value="Fungal_trans"/>
    <property type="match status" value="1"/>
</dbReference>
<dbReference type="PROSITE" id="PS00463">
    <property type="entry name" value="ZN2_CY6_FUNGAL_1"/>
    <property type="match status" value="1"/>
</dbReference>
<dbReference type="CDD" id="cd12148">
    <property type="entry name" value="fungal_TF_MHR"/>
    <property type="match status" value="1"/>
</dbReference>
<evidence type="ECO:0000313" key="10">
    <source>
        <dbReference type="Proteomes" id="UP000078544"/>
    </source>
</evidence>
<keyword evidence="3" id="KW-0805">Transcription regulation</keyword>
<dbReference type="PANTHER" id="PTHR31779">
    <property type="entry name" value="2-NITROPROPANE DIOXYGENASE FAMILY, PUTATIVE (AFU_ORTHOLOGUE AFUA_2G17430)-RELATED"/>
    <property type="match status" value="1"/>
</dbReference>
<dbReference type="GO" id="GO:0006351">
    <property type="term" value="P:DNA-templated transcription"/>
    <property type="evidence" value="ECO:0007669"/>
    <property type="project" value="InterPro"/>
</dbReference>
<dbReference type="Pfam" id="PF00172">
    <property type="entry name" value="Zn_clus"/>
    <property type="match status" value="1"/>
</dbReference>
<feature type="region of interest" description="Disordered" evidence="7">
    <location>
        <begin position="65"/>
        <end position="107"/>
    </location>
</feature>
<evidence type="ECO:0000259" key="8">
    <source>
        <dbReference type="PROSITE" id="PS50048"/>
    </source>
</evidence>
<dbReference type="InterPro" id="IPR036864">
    <property type="entry name" value="Zn2-C6_fun-type_DNA-bd_sf"/>
</dbReference>
<keyword evidence="1" id="KW-0479">Metal-binding</keyword>